<dbReference type="OrthoDB" id="325700at2759"/>
<dbReference type="HOGENOM" id="CLU_904490_0_0_1"/>
<dbReference type="Proteomes" id="UP000000600">
    <property type="component" value="Unassembled WGS sequence"/>
</dbReference>
<organism evidence="1 2">
    <name type="scientific">Paramecium tetraurelia</name>
    <dbReference type="NCBI Taxonomy" id="5888"/>
    <lineage>
        <taxon>Eukaryota</taxon>
        <taxon>Sar</taxon>
        <taxon>Alveolata</taxon>
        <taxon>Ciliophora</taxon>
        <taxon>Intramacronucleata</taxon>
        <taxon>Oligohymenophorea</taxon>
        <taxon>Peniculida</taxon>
        <taxon>Parameciidae</taxon>
        <taxon>Paramecium</taxon>
    </lineage>
</organism>
<dbReference type="InParanoid" id="A0CEL9"/>
<dbReference type="KEGG" id="ptm:GSPATT00037674001"/>
<name>A0CEL9_PARTE</name>
<proteinExistence type="predicted"/>
<sequence length="308" mass="36467">MGAIVEKAVAKLDPKDSRLSMIQAMLSTFGEEINLSRFGLRQLDGTPINIPYNINFKEQRNILEQTQYVAKKTEVLGKHLQDSLKFKKKYLLYKNFFQIQFLVGKKNNLQQVQNQIRIIQKYFRQKQINLLNIPYRKIEEELVLELQIAGRLICINENGVLPSQSPLLFTPMQFSNNKRCMHFMRWNELVNIQREFIDQLKEIYEIGKLKKKVYINIWSGQQSQGRVQHPGGYFSQCIRTYIIFQNKKNQERELKKSYVYIKSKQNFLLKNINNEDNQELSTLLILNKICFRFNLSLINQTSNKMITI</sequence>
<keyword evidence="2" id="KW-1185">Reference proteome</keyword>
<protein>
    <submittedName>
        <fullName evidence="1">Uncharacterized protein</fullName>
    </submittedName>
</protein>
<reference evidence="1 2" key="1">
    <citation type="journal article" date="2006" name="Nature">
        <title>Global trends of whole-genome duplications revealed by the ciliate Paramecium tetraurelia.</title>
        <authorList>
            <consortium name="Genoscope"/>
            <person name="Aury J.-M."/>
            <person name="Jaillon O."/>
            <person name="Duret L."/>
            <person name="Noel B."/>
            <person name="Jubin C."/>
            <person name="Porcel B.M."/>
            <person name="Segurens B."/>
            <person name="Daubin V."/>
            <person name="Anthouard V."/>
            <person name="Aiach N."/>
            <person name="Arnaiz O."/>
            <person name="Billaut A."/>
            <person name="Beisson J."/>
            <person name="Blanc I."/>
            <person name="Bouhouche K."/>
            <person name="Camara F."/>
            <person name="Duharcourt S."/>
            <person name="Guigo R."/>
            <person name="Gogendeau D."/>
            <person name="Katinka M."/>
            <person name="Keller A.-M."/>
            <person name="Kissmehl R."/>
            <person name="Klotz C."/>
            <person name="Koll F."/>
            <person name="Le Moue A."/>
            <person name="Lepere C."/>
            <person name="Malinsky S."/>
            <person name="Nowacki M."/>
            <person name="Nowak J.K."/>
            <person name="Plattner H."/>
            <person name="Poulain J."/>
            <person name="Ruiz F."/>
            <person name="Serrano V."/>
            <person name="Zagulski M."/>
            <person name="Dessen P."/>
            <person name="Betermier M."/>
            <person name="Weissenbach J."/>
            <person name="Scarpelli C."/>
            <person name="Schachter V."/>
            <person name="Sperling L."/>
            <person name="Meyer E."/>
            <person name="Cohen J."/>
            <person name="Wincker P."/>
        </authorList>
    </citation>
    <scope>NUCLEOTIDE SEQUENCE [LARGE SCALE GENOMIC DNA]</scope>
    <source>
        <strain evidence="1 2">Stock d4-2</strain>
    </source>
</reference>
<dbReference type="EMBL" id="CT868066">
    <property type="protein sequence ID" value="CAK69236.1"/>
    <property type="molecule type" value="Genomic_DNA"/>
</dbReference>
<dbReference type="RefSeq" id="XP_001436633.1">
    <property type="nucleotide sequence ID" value="XM_001436596.1"/>
</dbReference>
<evidence type="ECO:0000313" key="1">
    <source>
        <dbReference type="EMBL" id="CAK69236.1"/>
    </source>
</evidence>
<gene>
    <name evidence="1" type="ORF">GSPATT00037674001</name>
</gene>
<dbReference type="AlphaFoldDB" id="A0CEL9"/>
<evidence type="ECO:0000313" key="2">
    <source>
        <dbReference type="Proteomes" id="UP000000600"/>
    </source>
</evidence>
<dbReference type="GeneID" id="5022419"/>
<accession>A0CEL9</accession>